<dbReference type="Gene3D" id="1.10.4200.10">
    <property type="entry name" value="Triphosphoribosyl-dephospho-CoA protein"/>
    <property type="match status" value="1"/>
</dbReference>
<dbReference type="EC" id="2.4.2.52" evidence="5"/>
<comment type="catalytic activity">
    <reaction evidence="1 5">
        <text>3'-dephospho-CoA + ATP = 2'-(5''-triphospho-alpha-D-ribosyl)-3'-dephospho-CoA + adenine</text>
        <dbReference type="Rhea" id="RHEA:15117"/>
        <dbReference type="ChEBI" id="CHEBI:16708"/>
        <dbReference type="ChEBI" id="CHEBI:30616"/>
        <dbReference type="ChEBI" id="CHEBI:57328"/>
        <dbReference type="ChEBI" id="CHEBI:61378"/>
        <dbReference type="EC" id="2.4.2.52"/>
    </reaction>
</comment>
<dbReference type="GO" id="GO:0016757">
    <property type="term" value="F:glycosyltransferase activity"/>
    <property type="evidence" value="ECO:0007669"/>
    <property type="project" value="UniProtKB-KW"/>
</dbReference>
<keyword evidence="2 5" id="KW-0808">Transferase</keyword>
<dbReference type="PANTHER" id="PTHR30201">
    <property type="entry name" value="TRIPHOSPHORIBOSYL-DEPHOSPHO-COA SYNTHASE"/>
    <property type="match status" value="1"/>
</dbReference>
<evidence type="ECO:0000313" key="7">
    <source>
        <dbReference type="Proteomes" id="UP001299068"/>
    </source>
</evidence>
<dbReference type="PANTHER" id="PTHR30201:SF2">
    <property type="entry name" value="2-(5''-TRIPHOSPHORIBOSYL)-3'-DEPHOSPHOCOENZYME-A SYNTHASE"/>
    <property type="match status" value="1"/>
</dbReference>
<sequence length="286" mass="32356">MKVDRKLFIEKATSLIIKSLLYEVSCYPSPGLVSPVSTGAHNDMDYYTFIDSISEIGPLFKEIIEMSMSQIPLNKLLSTIRPIGINIEDAMFTATKKINTHKGLIFLLGVVVASVSRAFYNNLPFDSVHSVIKEISSNLVKNELCSKKNKNTITYGEKIFKKYGITGIRGEVEKGLPTVFNHSLPFYEKYSNLKTNQRLYLTLICIMAHCEDSTLLHRHNIDVLEEVNTRSTEILNLMEYKNLKSIEKEVIKLDKEFSERKISPGGSADLLAVTVFLDGIKDYFPL</sequence>
<evidence type="ECO:0000256" key="4">
    <source>
        <dbReference type="ARBA" id="ARBA00022840"/>
    </source>
</evidence>
<dbReference type="NCBIfam" id="TIGR03125">
    <property type="entry name" value="citrate_citG"/>
    <property type="match status" value="1"/>
</dbReference>
<dbReference type="Pfam" id="PF01874">
    <property type="entry name" value="CitG"/>
    <property type="match status" value="1"/>
</dbReference>
<evidence type="ECO:0000313" key="6">
    <source>
        <dbReference type="EMBL" id="MBY0757114.1"/>
    </source>
</evidence>
<accession>A0ABS7L259</accession>
<dbReference type="InterPro" id="IPR017551">
    <property type="entry name" value="TriPribosyl-deP-CoA_syn_CitG"/>
</dbReference>
<organism evidence="6 7">
    <name type="scientific">Clostridium sardiniense</name>
    <name type="common">Clostridium absonum</name>
    <dbReference type="NCBI Taxonomy" id="29369"/>
    <lineage>
        <taxon>Bacteria</taxon>
        <taxon>Bacillati</taxon>
        <taxon>Bacillota</taxon>
        <taxon>Clostridia</taxon>
        <taxon>Eubacteriales</taxon>
        <taxon>Clostridiaceae</taxon>
        <taxon>Clostridium</taxon>
    </lineage>
</organism>
<reference evidence="6 7" key="1">
    <citation type="journal article" date="2021" name="Cell Host Microbe">
        <title>in vivo commensal control of Clostridioides difficile virulence.</title>
        <authorList>
            <person name="Girinathan B.P."/>
            <person name="Dibenedetto N."/>
            <person name="Worley J.N."/>
            <person name="Peltier J."/>
            <person name="Arrieta-Ortiz M.L."/>
            <person name="Rupa Christinal Immanuel S."/>
            <person name="Lavin R."/>
            <person name="Delaney M.L."/>
            <person name="Cummins C."/>
            <person name="Hoffmann M."/>
            <person name="Luo Y."/>
            <person name="Gonzalez-Escalona N."/>
            <person name="Allard M."/>
            <person name="Onderdonk A.B."/>
            <person name="Gerber G.K."/>
            <person name="Sonenshein A.L."/>
            <person name="Baliga N."/>
            <person name="Dupuy B."/>
            <person name="Bry L."/>
        </authorList>
    </citation>
    <scope>NUCLEOTIDE SEQUENCE [LARGE SCALE GENOMIC DNA]</scope>
    <source>
        <strain evidence="6 7">DSM 599</strain>
    </source>
</reference>
<keyword evidence="3 5" id="KW-0547">Nucleotide-binding</keyword>
<dbReference type="Proteomes" id="UP001299068">
    <property type="component" value="Unassembled WGS sequence"/>
</dbReference>
<proteinExistence type="inferred from homology"/>
<gene>
    <name evidence="5 6" type="primary">citG</name>
    <name evidence="6" type="ORF">K5V21_16900</name>
</gene>
<keyword evidence="4 5" id="KW-0067">ATP-binding</keyword>
<dbReference type="EMBL" id="JAIKTU010000017">
    <property type="protein sequence ID" value="MBY0757114.1"/>
    <property type="molecule type" value="Genomic_DNA"/>
</dbReference>
<keyword evidence="6" id="KW-0328">Glycosyltransferase</keyword>
<evidence type="ECO:0000256" key="3">
    <source>
        <dbReference type="ARBA" id="ARBA00022741"/>
    </source>
</evidence>
<evidence type="ECO:0000256" key="2">
    <source>
        <dbReference type="ARBA" id="ARBA00022679"/>
    </source>
</evidence>
<name>A0ABS7L259_CLOSR</name>
<dbReference type="InterPro" id="IPR002736">
    <property type="entry name" value="CitG"/>
</dbReference>
<dbReference type="RefSeq" id="WP_221862263.1">
    <property type="nucleotide sequence ID" value="NZ_JAIKTU010000017.1"/>
</dbReference>
<dbReference type="GO" id="GO:0046917">
    <property type="term" value="F:triphosphoribosyl-dephospho-CoA synthase activity"/>
    <property type="evidence" value="ECO:0007669"/>
    <property type="project" value="UniProtKB-EC"/>
</dbReference>
<comment type="similarity">
    <text evidence="5">Belongs to the CitG/MdcB family.</text>
</comment>
<protein>
    <recommendedName>
        <fullName evidence="5">Probable 2-(5''-triphosphoribosyl)-3'-dephosphocoenzyme-A synthase</fullName>
        <shortName evidence="5">2-(5''-triphosphoribosyl)-3'-dephospho-CoA synthase</shortName>
        <ecNumber evidence="5">2.4.2.52</ecNumber>
    </recommendedName>
</protein>
<evidence type="ECO:0000256" key="1">
    <source>
        <dbReference type="ARBA" id="ARBA00001210"/>
    </source>
</evidence>
<dbReference type="HAMAP" id="MF_00397">
    <property type="entry name" value="CitG"/>
    <property type="match status" value="1"/>
</dbReference>
<keyword evidence="7" id="KW-1185">Reference proteome</keyword>
<evidence type="ECO:0000256" key="5">
    <source>
        <dbReference type="HAMAP-Rule" id="MF_00397"/>
    </source>
</evidence>
<comment type="caution">
    <text evidence="6">The sequence shown here is derived from an EMBL/GenBank/DDBJ whole genome shotgun (WGS) entry which is preliminary data.</text>
</comment>